<dbReference type="AlphaFoldDB" id="S0FJZ8"/>
<evidence type="ECO:0000313" key="1">
    <source>
        <dbReference type="EMBL" id="EMS72505.1"/>
    </source>
</evidence>
<proteinExistence type="predicted"/>
<protein>
    <submittedName>
        <fullName evidence="1">Uncharacterized protein</fullName>
    </submittedName>
</protein>
<sequence length="75" mass="8985">MKKTLKTNPNPYYAKQNMNPCLKRRPTLHQLQNTINVKMLTINDYIYSGQRNRQLKKIDEDFNTFYKLVTSLQGY</sequence>
<organism evidence="1 2">
    <name type="scientific">Ruminiclostridium cellobioparum subsp. termitidis CT1112</name>
    <dbReference type="NCBI Taxonomy" id="1195236"/>
    <lineage>
        <taxon>Bacteria</taxon>
        <taxon>Bacillati</taxon>
        <taxon>Bacillota</taxon>
        <taxon>Clostridia</taxon>
        <taxon>Eubacteriales</taxon>
        <taxon>Oscillospiraceae</taxon>
        <taxon>Ruminiclostridium</taxon>
    </lineage>
</organism>
<dbReference type="RefSeq" id="WP_004624729.1">
    <property type="nucleotide sequence ID" value="NZ_AORV01000026.1"/>
</dbReference>
<accession>S0FJZ8</accession>
<name>S0FJZ8_RUMCE</name>
<dbReference type="Proteomes" id="UP000014155">
    <property type="component" value="Unassembled WGS sequence"/>
</dbReference>
<dbReference type="STRING" id="1195236.CTER_1434"/>
<comment type="caution">
    <text evidence="1">The sequence shown here is derived from an EMBL/GenBank/DDBJ whole genome shotgun (WGS) entry which is preliminary data.</text>
</comment>
<dbReference type="EMBL" id="AORV01000026">
    <property type="protein sequence ID" value="EMS72505.1"/>
    <property type="molecule type" value="Genomic_DNA"/>
</dbReference>
<gene>
    <name evidence="1" type="ORF">CTER_1434</name>
</gene>
<reference evidence="1 2" key="1">
    <citation type="journal article" date="2013" name="Genome Announc.">
        <title>Draft Genome Sequence of the Cellulolytic, Mesophilic, Anaerobic Bacterium Clostridium termitidis Strain CT1112 (DSM 5398).</title>
        <authorList>
            <person name="Lal S."/>
            <person name="Ramachandran U."/>
            <person name="Zhang X."/>
            <person name="Munir R."/>
            <person name="Sparling R."/>
            <person name="Levin D.B."/>
        </authorList>
    </citation>
    <scope>NUCLEOTIDE SEQUENCE [LARGE SCALE GENOMIC DNA]</scope>
    <source>
        <strain evidence="1 2">CT1112</strain>
    </source>
</reference>
<dbReference type="PATRIC" id="fig|1195236.3.peg.1756"/>
<evidence type="ECO:0000313" key="2">
    <source>
        <dbReference type="Proteomes" id="UP000014155"/>
    </source>
</evidence>
<keyword evidence="2" id="KW-1185">Reference proteome</keyword>